<organism evidence="2 3">
    <name type="scientific">Pseudoduganella violacea</name>
    <dbReference type="NCBI Taxonomy" id="1715466"/>
    <lineage>
        <taxon>Bacteria</taxon>
        <taxon>Pseudomonadati</taxon>
        <taxon>Pseudomonadota</taxon>
        <taxon>Betaproteobacteria</taxon>
        <taxon>Burkholderiales</taxon>
        <taxon>Oxalobacteraceae</taxon>
        <taxon>Telluria group</taxon>
        <taxon>Pseudoduganella</taxon>
    </lineage>
</organism>
<gene>
    <name evidence="2" type="ORF">FHS03_002223</name>
</gene>
<keyword evidence="3" id="KW-1185">Reference proteome</keyword>
<reference evidence="2 3" key="1">
    <citation type="submission" date="2020-08" db="EMBL/GenBank/DDBJ databases">
        <title>Genomic Encyclopedia of Type Strains, Phase III (KMG-III): the genomes of soil and plant-associated and newly described type strains.</title>
        <authorList>
            <person name="Whitman W."/>
        </authorList>
    </citation>
    <scope>NUCLEOTIDE SEQUENCE [LARGE SCALE GENOMIC DNA]</scope>
    <source>
        <strain evidence="2 3">CECT 8897</strain>
    </source>
</reference>
<sequence length="58" mass="6665">MFKKLGLFIFACAMGSSYAFADNCEVSCERRLERCEASSTPRAICHTEYGRCMRRCTR</sequence>
<feature type="chain" id="PRO_5030724450" evidence="1">
    <location>
        <begin position="22"/>
        <end position="58"/>
    </location>
</feature>
<evidence type="ECO:0000256" key="1">
    <source>
        <dbReference type="SAM" id="SignalP"/>
    </source>
</evidence>
<feature type="signal peptide" evidence="1">
    <location>
        <begin position="1"/>
        <end position="21"/>
    </location>
</feature>
<comment type="caution">
    <text evidence="2">The sequence shown here is derived from an EMBL/GenBank/DDBJ whole genome shotgun (WGS) entry which is preliminary data.</text>
</comment>
<name>A0A7W5B9R2_9BURK</name>
<dbReference type="RefSeq" id="WP_183441021.1">
    <property type="nucleotide sequence ID" value="NZ_JACHXD010000005.1"/>
</dbReference>
<dbReference type="AlphaFoldDB" id="A0A7W5B9R2"/>
<protein>
    <submittedName>
        <fullName evidence="2">Uncharacterized protein</fullName>
    </submittedName>
</protein>
<dbReference type="Proteomes" id="UP000541535">
    <property type="component" value="Unassembled WGS sequence"/>
</dbReference>
<keyword evidence="1" id="KW-0732">Signal</keyword>
<dbReference type="EMBL" id="JACHXD010000005">
    <property type="protein sequence ID" value="MBB3119172.1"/>
    <property type="molecule type" value="Genomic_DNA"/>
</dbReference>
<evidence type="ECO:0000313" key="2">
    <source>
        <dbReference type="EMBL" id="MBB3119172.1"/>
    </source>
</evidence>
<evidence type="ECO:0000313" key="3">
    <source>
        <dbReference type="Proteomes" id="UP000541535"/>
    </source>
</evidence>
<accession>A0A7W5B9R2</accession>
<proteinExistence type="predicted"/>